<dbReference type="PANTHER" id="PTHR13847:SF287">
    <property type="entry name" value="FAD-DEPENDENT OXIDOREDUCTASE DOMAIN-CONTAINING PROTEIN 1"/>
    <property type="match status" value="1"/>
</dbReference>
<keyword evidence="4" id="KW-1185">Reference proteome</keyword>
<protein>
    <submittedName>
        <fullName evidence="3">Glycine/D-amino acid oxidase</fullName>
    </submittedName>
</protein>
<dbReference type="Gene3D" id="3.50.50.60">
    <property type="entry name" value="FAD/NAD(P)-binding domain"/>
    <property type="match status" value="1"/>
</dbReference>
<dbReference type="InterPro" id="IPR036188">
    <property type="entry name" value="FAD/NAD-bd_sf"/>
</dbReference>
<organism evidence="3 4">
    <name type="scientific">Halorientalis persicus</name>
    <dbReference type="NCBI Taxonomy" id="1367881"/>
    <lineage>
        <taxon>Archaea</taxon>
        <taxon>Methanobacteriati</taxon>
        <taxon>Methanobacteriota</taxon>
        <taxon>Stenosarchaea group</taxon>
        <taxon>Halobacteria</taxon>
        <taxon>Halobacteriales</taxon>
        <taxon>Haloarculaceae</taxon>
        <taxon>Halorientalis</taxon>
    </lineage>
</organism>
<dbReference type="Gene3D" id="3.30.9.10">
    <property type="entry name" value="D-Amino Acid Oxidase, subunit A, domain 2"/>
    <property type="match status" value="1"/>
</dbReference>
<gene>
    <name evidence="3" type="ORF">SAMN05216388_1002175</name>
</gene>
<proteinExistence type="predicted"/>
<dbReference type="Proteomes" id="UP000198775">
    <property type="component" value="Unassembled WGS sequence"/>
</dbReference>
<dbReference type="PANTHER" id="PTHR13847">
    <property type="entry name" value="SARCOSINE DEHYDROGENASE-RELATED"/>
    <property type="match status" value="1"/>
</dbReference>
<dbReference type="InterPro" id="IPR006076">
    <property type="entry name" value="FAD-dep_OxRdtase"/>
</dbReference>
<dbReference type="EMBL" id="FOCX01000002">
    <property type="protein sequence ID" value="SEN25851.1"/>
    <property type="molecule type" value="Genomic_DNA"/>
</dbReference>
<dbReference type="GO" id="GO:0005737">
    <property type="term" value="C:cytoplasm"/>
    <property type="evidence" value="ECO:0007669"/>
    <property type="project" value="TreeGrafter"/>
</dbReference>
<dbReference type="RefSeq" id="WP_092657458.1">
    <property type="nucleotide sequence ID" value="NZ_FOCX01000002.1"/>
</dbReference>
<dbReference type="AlphaFoldDB" id="A0A1H8F1V1"/>
<dbReference type="SUPFAM" id="SSF51905">
    <property type="entry name" value="FAD/NAD(P)-binding domain"/>
    <property type="match status" value="1"/>
</dbReference>
<dbReference type="PRINTS" id="PR00411">
    <property type="entry name" value="PNDRDTASEI"/>
</dbReference>
<feature type="domain" description="FAD dependent oxidoreductase" evidence="2">
    <location>
        <begin position="5"/>
        <end position="362"/>
    </location>
</feature>
<evidence type="ECO:0000313" key="4">
    <source>
        <dbReference type="Proteomes" id="UP000198775"/>
    </source>
</evidence>
<evidence type="ECO:0000313" key="3">
    <source>
        <dbReference type="EMBL" id="SEN25851.1"/>
    </source>
</evidence>
<accession>A0A1H8F1V1</accession>
<name>A0A1H8F1V1_9EURY</name>
<dbReference type="Pfam" id="PF01266">
    <property type="entry name" value="DAO"/>
    <property type="match status" value="1"/>
</dbReference>
<dbReference type="OrthoDB" id="168391at2157"/>
<keyword evidence="1" id="KW-0560">Oxidoreductase</keyword>
<reference evidence="4" key="1">
    <citation type="submission" date="2016-10" db="EMBL/GenBank/DDBJ databases">
        <authorList>
            <person name="Varghese N."/>
            <person name="Submissions S."/>
        </authorList>
    </citation>
    <scope>NUCLEOTIDE SEQUENCE [LARGE SCALE GENOMIC DNA]</scope>
    <source>
        <strain evidence="4">IBRC-M 10043</strain>
    </source>
</reference>
<dbReference type="GO" id="GO:0016491">
    <property type="term" value="F:oxidoreductase activity"/>
    <property type="evidence" value="ECO:0007669"/>
    <property type="project" value="UniProtKB-KW"/>
</dbReference>
<sequence length="394" mass="41743">MTDSVAVVGGGAVGVTAARALADRGADVTLFERGAIAAESTGRAAGICYDAFAGRTDAAIAARAMTHFRELASETRFSFVERPYVWLAREGDETRAEAIREQVPRMRERGRAVELLDPGSLADEFPGLRTDDVAVAAVARDAACADPAEYAAVTAEQARETGATIRTGTEVGLTEDSAVVTPDGTREFDAVLVAAGAHTRPLLADAGVAAPIKAYRVQALVTEPIPASEDLPTLYDATEQFYWRPVEQCETGLDGRASEVRRRVREGGLLVGDGVEKRDFDPEDWDRTADEGFLASAIERVDAALAPGVTRPTAVDRSWAGLCTATPDRDPLVGEVEPGLFVAAGWHGHGFMRAPALGRTVAGAILGDDGIDAFDPTRFDGDEQFPVVEGLTVE</sequence>
<evidence type="ECO:0000256" key="1">
    <source>
        <dbReference type="ARBA" id="ARBA00023002"/>
    </source>
</evidence>
<evidence type="ECO:0000259" key="2">
    <source>
        <dbReference type="Pfam" id="PF01266"/>
    </source>
</evidence>